<dbReference type="Gene3D" id="2.30.29.30">
    <property type="entry name" value="Pleckstrin-homology domain (PH domain)/Phosphotyrosine-binding domain (PTB)"/>
    <property type="match status" value="1"/>
</dbReference>
<evidence type="ECO:0000256" key="2">
    <source>
        <dbReference type="ARBA" id="ARBA00022468"/>
    </source>
</evidence>
<sequence length="801" mass="90727">MAAETPFWDWKQPFITLDEMLSGQWFLEGLSRLQSQSSLDPTAGVMLQALYDYQYKSEDGRRVSILEGELFQLMHKSNDDWWQVRRLGQHKQKQPIFVPASYVTELPPGMRAAPQQNNTLHPGICTEQGNNTEMVSYSMEDLYIQSHPPSFHTRLMACRSLPRTMMGSHHLLLSRSRSTSVLSQRNRMDKKQEQSSEEDVVIQANNEEMLGDTHLPHPGPHKDAPPIYCNLEEIKQFATLPPSPRSPPLQVLEAWEQHIDSSSLRSYFYKPDTGEKSWKPPRRNQEMSLVQPEGAPPGPSAPAEPAEGEPPLDEGEDGEKEGEQPASQGLRARDKKLGYTKSMVLPETRGPKGSHHRNLSQHSFEAWLGDGPAATAANGSSSHSPDRLHMVEKSGQLNKTKIAEGGRKLRKCWASSWLVLAGNSLMFYKDPKVAAAWTPSRSRPESSVDLRGARIDWARDLSSKRNVIHFRTVTGNEYLLQSDSETVSQEWYQAIKGVIRRLDEENPLDEPLLYPLSRSNSADLVDLSAEEEEEQFGLPRGDTQPAPSSPDKAYKKRVKSKLRRFIAKRPPLRSLQEKGLIRDQVFGCRLEALCQREGGTVPRFVQQCVEAVEQRGLDVDGIYRVSGNLAIIQKLRFIVDRERAVTSDGRYVFPEQRCQEDKLHLDDPQWDDVHVLTGALKLFFRELPEPLLPYSLFDDFVAAVKLSDPKDKVSKLTGLIQSLPQPNRDTLYYLLEHLRKVMAHSDTNRMTTQNIGIVFGPTLLRHERDAASLVEGMVYQNQVVELLLTEFSRIFTAPTTE</sequence>
<gene>
    <name evidence="10 11" type="primary">ARHGAP9</name>
</gene>
<keyword evidence="9" id="KW-1185">Reference proteome</keyword>
<dbReference type="PANTHER" id="PTHR23176:SF103">
    <property type="entry name" value="RHO GTPASE-ACTIVATING PROTEIN 9"/>
    <property type="match status" value="1"/>
</dbReference>
<dbReference type="CDD" id="cd13233">
    <property type="entry name" value="PH_ARHGAP9-like"/>
    <property type="match status" value="1"/>
</dbReference>
<dbReference type="InterPro" id="IPR001202">
    <property type="entry name" value="WW_dom"/>
</dbReference>
<dbReference type="InterPro" id="IPR008936">
    <property type="entry name" value="Rho_GTPase_activation_prot"/>
</dbReference>
<accession>A0ABM5FPF9</accession>
<dbReference type="GeneID" id="110070841"/>
<dbReference type="SMART" id="SM00233">
    <property type="entry name" value="PH"/>
    <property type="match status" value="1"/>
</dbReference>
<dbReference type="SMART" id="SM00324">
    <property type="entry name" value="RhoGAP"/>
    <property type="match status" value="1"/>
</dbReference>
<keyword evidence="2" id="KW-0343">GTPase activation</keyword>
<feature type="region of interest" description="Disordered" evidence="4">
    <location>
        <begin position="266"/>
        <end position="339"/>
    </location>
</feature>
<dbReference type="PROSITE" id="PS50238">
    <property type="entry name" value="RHOGAP"/>
    <property type="match status" value="1"/>
</dbReference>
<dbReference type="InterPro" id="IPR050729">
    <property type="entry name" value="Rho-GAP"/>
</dbReference>
<dbReference type="Pfam" id="PF00620">
    <property type="entry name" value="RhoGAP"/>
    <property type="match status" value="1"/>
</dbReference>
<organism evidence="9 10">
    <name type="scientific">Pogona vitticeps</name>
    <name type="common">central bearded dragon</name>
    <dbReference type="NCBI Taxonomy" id="103695"/>
    <lineage>
        <taxon>Eukaryota</taxon>
        <taxon>Metazoa</taxon>
        <taxon>Chordata</taxon>
        <taxon>Craniata</taxon>
        <taxon>Vertebrata</taxon>
        <taxon>Euteleostomi</taxon>
        <taxon>Lepidosauria</taxon>
        <taxon>Squamata</taxon>
        <taxon>Bifurcata</taxon>
        <taxon>Unidentata</taxon>
        <taxon>Episquamata</taxon>
        <taxon>Toxicofera</taxon>
        <taxon>Iguania</taxon>
        <taxon>Acrodonta</taxon>
        <taxon>Agamidae</taxon>
        <taxon>Amphibolurinae</taxon>
        <taxon>Pogona</taxon>
    </lineage>
</organism>
<dbReference type="InterPro" id="IPR001849">
    <property type="entry name" value="PH_domain"/>
</dbReference>
<evidence type="ECO:0000313" key="11">
    <source>
        <dbReference type="RefSeq" id="XP_072847294.1"/>
    </source>
</evidence>
<dbReference type="SMART" id="SM00326">
    <property type="entry name" value="SH3"/>
    <property type="match status" value="1"/>
</dbReference>
<dbReference type="Gene3D" id="2.30.30.40">
    <property type="entry name" value="SH3 Domains"/>
    <property type="match status" value="1"/>
</dbReference>
<dbReference type="SUPFAM" id="SSF50729">
    <property type="entry name" value="PH domain-like"/>
    <property type="match status" value="1"/>
</dbReference>
<evidence type="ECO:0000313" key="10">
    <source>
        <dbReference type="RefSeq" id="XP_072847293.1"/>
    </source>
</evidence>
<keyword evidence="1 3" id="KW-0728">SH3 domain</keyword>
<dbReference type="Proteomes" id="UP001652642">
    <property type="component" value="Chromosome 2"/>
</dbReference>
<feature type="region of interest" description="Disordered" evidence="4">
    <location>
        <begin position="532"/>
        <end position="554"/>
    </location>
</feature>
<protein>
    <submittedName>
        <fullName evidence="10 11">Rho GTPase-activating protein 9 isoform X1</fullName>
    </submittedName>
</protein>
<feature type="compositionally biased region" description="Acidic residues" evidence="4">
    <location>
        <begin position="306"/>
        <end position="320"/>
    </location>
</feature>
<reference evidence="9 10" key="1">
    <citation type="submission" date="2025-05" db="UniProtKB">
        <authorList>
            <consortium name="RefSeq"/>
        </authorList>
    </citation>
    <scope>NUCLEOTIDE SEQUENCE [LARGE SCALE GENOMIC DNA]</scope>
</reference>
<proteinExistence type="predicted"/>
<dbReference type="Gene3D" id="2.20.70.10">
    <property type="match status" value="1"/>
</dbReference>
<dbReference type="Pfam" id="PF00018">
    <property type="entry name" value="SH3_1"/>
    <property type="match status" value="1"/>
</dbReference>
<dbReference type="SMART" id="SM00456">
    <property type="entry name" value="WW"/>
    <property type="match status" value="1"/>
</dbReference>
<feature type="domain" description="PH" evidence="6">
    <location>
        <begin position="390"/>
        <end position="500"/>
    </location>
</feature>
<dbReference type="PROSITE" id="PS50020">
    <property type="entry name" value="WW_DOMAIN_2"/>
    <property type="match status" value="1"/>
</dbReference>
<dbReference type="SUPFAM" id="SSF48350">
    <property type="entry name" value="GTPase activation domain, GAP"/>
    <property type="match status" value="1"/>
</dbReference>
<evidence type="ECO:0000313" key="9">
    <source>
        <dbReference type="Proteomes" id="UP001652642"/>
    </source>
</evidence>
<dbReference type="SUPFAM" id="SSF50044">
    <property type="entry name" value="SH3-domain"/>
    <property type="match status" value="1"/>
</dbReference>
<feature type="domain" description="SH3" evidence="5">
    <location>
        <begin position="42"/>
        <end position="108"/>
    </location>
</feature>
<dbReference type="Pfam" id="PF00169">
    <property type="entry name" value="PH"/>
    <property type="match status" value="1"/>
</dbReference>
<evidence type="ECO:0000256" key="1">
    <source>
        <dbReference type="ARBA" id="ARBA00022443"/>
    </source>
</evidence>
<dbReference type="PROSITE" id="PS50003">
    <property type="entry name" value="PH_DOMAIN"/>
    <property type="match status" value="1"/>
</dbReference>
<dbReference type="Gene3D" id="1.10.555.10">
    <property type="entry name" value="Rho GTPase activation protein"/>
    <property type="match status" value="1"/>
</dbReference>
<feature type="region of interest" description="Disordered" evidence="4">
    <location>
        <begin position="177"/>
        <end position="199"/>
    </location>
</feature>
<dbReference type="PROSITE" id="PS50002">
    <property type="entry name" value="SH3"/>
    <property type="match status" value="1"/>
</dbReference>
<dbReference type="InterPro" id="IPR001452">
    <property type="entry name" value="SH3_domain"/>
</dbReference>
<dbReference type="InterPro" id="IPR036028">
    <property type="entry name" value="SH3-like_dom_sf"/>
</dbReference>
<evidence type="ECO:0000259" key="5">
    <source>
        <dbReference type="PROSITE" id="PS50002"/>
    </source>
</evidence>
<dbReference type="PANTHER" id="PTHR23176">
    <property type="entry name" value="RHO/RAC/CDC GTPASE-ACTIVATING PROTEIN"/>
    <property type="match status" value="1"/>
</dbReference>
<evidence type="ECO:0000259" key="7">
    <source>
        <dbReference type="PROSITE" id="PS50020"/>
    </source>
</evidence>
<dbReference type="RefSeq" id="XP_072847294.1">
    <property type="nucleotide sequence ID" value="XM_072991193.1"/>
</dbReference>
<feature type="domain" description="WW" evidence="7">
    <location>
        <begin position="249"/>
        <end position="283"/>
    </location>
</feature>
<evidence type="ECO:0000259" key="6">
    <source>
        <dbReference type="PROSITE" id="PS50003"/>
    </source>
</evidence>
<evidence type="ECO:0000256" key="3">
    <source>
        <dbReference type="PROSITE-ProRule" id="PRU00192"/>
    </source>
</evidence>
<evidence type="ECO:0000259" key="8">
    <source>
        <dbReference type="PROSITE" id="PS50238"/>
    </source>
</evidence>
<dbReference type="InterPro" id="IPR000198">
    <property type="entry name" value="RhoGAP_dom"/>
</dbReference>
<feature type="domain" description="Rho-GAP" evidence="8">
    <location>
        <begin position="588"/>
        <end position="795"/>
    </location>
</feature>
<name>A0ABM5FPF9_9SAUR</name>
<dbReference type="CDD" id="cd04403">
    <property type="entry name" value="RhoGAP_ARHGAP27_15_12_9"/>
    <property type="match status" value="1"/>
</dbReference>
<dbReference type="InterPro" id="IPR011993">
    <property type="entry name" value="PH-like_dom_sf"/>
</dbReference>
<dbReference type="RefSeq" id="XP_072847293.1">
    <property type="nucleotide sequence ID" value="XM_072991192.1"/>
</dbReference>
<evidence type="ECO:0000256" key="4">
    <source>
        <dbReference type="SAM" id="MobiDB-lite"/>
    </source>
</evidence>